<name>W0RGK4_9BACT</name>
<dbReference type="Gene3D" id="1.10.10.10">
    <property type="entry name" value="Winged helix-like DNA-binding domain superfamily/Winged helix DNA-binding domain"/>
    <property type="match status" value="1"/>
</dbReference>
<organism evidence="5 6">
    <name type="scientific">Gemmatirosa kalamazoonensis</name>
    <dbReference type="NCBI Taxonomy" id="861299"/>
    <lineage>
        <taxon>Bacteria</taxon>
        <taxon>Pseudomonadati</taxon>
        <taxon>Gemmatimonadota</taxon>
        <taxon>Gemmatimonadia</taxon>
        <taxon>Gemmatimonadales</taxon>
        <taxon>Gemmatimonadaceae</taxon>
        <taxon>Gemmatirosa</taxon>
    </lineage>
</organism>
<dbReference type="AlphaFoldDB" id="W0RGK4"/>
<dbReference type="HOGENOM" id="CLU_091233_5_3_0"/>
<dbReference type="InterPro" id="IPR000485">
    <property type="entry name" value="AsnC-type_HTH_dom"/>
</dbReference>
<dbReference type="InterPro" id="IPR019887">
    <property type="entry name" value="Tscrpt_reg_AsnC/Lrp_C"/>
</dbReference>
<evidence type="ECO:0000313" key="5">
    <source>
        <dbReference type="EMBL" id="AHG88538.1"/>
    </source>
</evidence>
<dbReference type="InterPro" id="IPR011008">
    <property type="entry name" value="Dimeric_a/b-barrel"/>
</dbReference>
<dbReference type="SMART" id="SM00344">
    <property type="entry name" value="HTH_ASNC"/>
    <property type="match status" value="1"/>
</dbReference>
<evidence type="ECO:0000256" key="2">
    <source>
        <dbReference type="ARBA" id="ARBA00023125"/>
    </source>
</evidence>
<proteinExistence type="predicted"/>
<dbReference type="Proteomes" id="UP000019151">
    <property type="component" value="Chromosome"/>
</dbReference>
<dbReference type="OrthoDB" id="9809462at2"/>
<dbReference type="EMBL" id="CP007128">
    <property type="protein sequence ID" value="AHG88538.1"/>
    <property type="molecule type" value="Genomic_DNA"/>
</dbReference>
<protein>
    <submittedName>
        <fullName evidence="5">Transcription regulator, AsnC-type</fullName>
    </submittedName>
</protein>
<dbReference type="Gene3D" id="3.30.70.920">
    <property type="match status" value="1"/>
</dbReference>
<sequence length="151" mass="16418">MSDRRPPTPPSLDAVDHRLIALLRDNARTSVARLAEALGVSRGTVQNRVDRLVAGGVLLGFTVRTAPEAAAHRVRAVTMIAVEGERSEAILHTLRGFPEVRALHTTNGRWDIVAELGTDTLASFDEVLRRIRLIKGVASSETSLLLSTHKL</sequence>
<dbReference type="InParanoid" id="W0RGK4"/>
<dbReference type="SUPFAM" id="SSF46785">
    <property type="entry name" value="Winged helix' DNA-binding domain"/>
    <property type="match status" value="1"/>
</dbReference>
<dbReference type="GO" id="GO:0005829">
    <property type="term" value="C:cytosol"/>
    <property type="evidence" value="ECO:0007669"/>
    <property type="project" value="TreeGrafter"/>
</dbReference>
<evidence type="ECO:0000256" key="3">
    <source>
        <dbReference type="ARBA" id="ARBA00023163"/>
    </source>
</evidence>
<evidence type="ECO:0000256" key="1">
    <source>
        <dbReference type="ARBA" id="ARBA00023015"/>
    </source>
</evidence>
<evidence type="ECO:0000259" key="4">
    <source>
        <dbReference type="PROSITE" id="PS50956"/>
    </source>
</evidence>
<dbReference type="Pfam" id="PF13404">
    <property type="entry name" value="HTH_AsnC-type"/>
    <property type="match status" value="1"/>
</dbReference>
<dbReference type="SUPFAM" id="SSF54909">
    <property type="entry name" value="Dimeric alpha+beta barrel"/>
    <property type="match status" value="1"/>
</dbReference>
<dbReference type="RefSeq" id="WP_025410071.1">
    <property type="nucleotide sequence ID" value="NZ_CP007128.1"/>
</dbReference>
<gene>
    <name evidence="5" type="ORF">J421_1001</name>
</gene>
<dbReference type="InterPro" id="IPR036388">
    <property type="entry name" value="WH-like_DNA-bd_sf"/>
</dbReference>
<dbReference type="GO" id="GO:0043200">
    <property type="term" value="P:response to amino acid"/>
    <property type="evidence" value="ECO:0007669"/>
    <property type="project" value="TreeGrafter"/>
</dbReference>
<accession>W0RGK4</accession>
<dbReference type="PRINTS" id="PR00033">
    <property type="entry name" value="HTHASNC"/>
</dbReference>
<dbReference type="InterPro" id="IPR036390">
    <property type="entry name" value="WH_DNA-bd_sf"/>
</dbReference>
<dbReference type="GO" id="GO:0043565">
    <property type="term" value="F:sequence-specific DNA binding"/>
    <property type="evidence" value="ECO:0007669"/>
    <property type="project" value="InterPro"/>
</dbReference>
<dbReference type="FunCoup" id="W0RGK4">
    <property type="interactions" value="109"/>
</dbReference>
<dbReference type="Pfam" id="PF01037">
    <property type="entry name" value="AsnC_trans_reg"/>
    <property type="match status" value="1"/>
</dbReference>
<dbReference type="PANTHER" id="PTHR30154">
    <property type="entry name" value="LEUCINE-RESPONSIVE REGULATORY PROTEIN"/>
    <property type="match status" value="1"/>
</dbReference>
<dbReference type="KEGG" id="gba:J421_1001"/>
<dbReference type="InterPro" id="IPR019888">
    <property type="entry name" value="Tscrpt_reg_AsnC-like"/>
</dbReference>
<dbReference type="PANTHER" id="PTHR30154:SF53">
    <property type="entry name" value="HTH-TYPE TRANSCRIPTIONAL REGULATOR LRPC"/>
    <property type="match status" value="1"/>
</dbReference>
<evidence type="ECO:0000313" key="6">
    <source>
        <dbReference type="Proteomes" id="UP000019151"/>
    </source>
</evidence>
<keyword evidence="2" id="KW-0238">DNA-binding</keyword>
<dbReference type="PATRIC" id="fig|861299.3.peg.1015"/>
<dbReference type="eggNOG" id="COG1522">
    <property type="taxonomic scope" value="Bacteria"/>
</dbReference>
<feature type="domain" description="HTH asnC-type" evidence="4">
    <location>
        <begin position="12"/>
        <end position="73"/>
    </location>
</feature>
<keyword evidence="3" id="KW-0804">Transcription</keyword>
<keyword evidence="6" id="KW-1185">Reference proteome</keyword>
<reference evidence="5 6" key="1">
    <citation type="journal article" date="2014" name="Genome Announc.">
        <title>Genome Sequence and Methylome of Soil Bacterium Gemmatirosa kalamazoonensis KBS708T, a Member of the Rarely Cultivated Gemmatimonadetes Phylum.</title>
        <authorList>
            <person name="Debruyn J.M."/>
            <person name="Radosevich M."/>
            <person name="Wommack K.E."/>
            <person name="Polson S.W."/>
            <person name="Hauser L.J."/>
            <person name="Fawaz M.N."/>
            <person name="Korlach J."/>
            <person name="Tsai Y.C."/>
        </authorList>
    </citation>
    <scope>NUCLEOTIDE SEQUENCE [LARGE SCALE GENOMIC DNA]</scope>
    <source>
        <strain evidence="5 6">KBS708</strain>
    </source>
</reference>
<dbReference type="PROSITE" id="PS50956">
    <property type="entry name" value="HTH_ASNC_2"/>
    <property type="match status" value="1"/>
</dbReference>
<keyword evidence="1" id="KW-0805">Transcription regulation</keyword>
<dbReference type="STRING" id="861299.J421_1001"/>